<name>A0ACD4NKU3_9HYPH</name>
<organism evidence="1 2">
    <name type="scientific">Antarcticirhabdus aurantiaca</name>
    <dbReference type="NCBI Taxonomy" id="2606717"/>
    <lineage>
        <taxon>Bacteria</taxon>
        <taxon>Pseudomonadati</taxon>
        <taxon>Pseudomonadota</taxon>
        <taxon>Alphaproteobacteria</taxon>
        <taxon>Hyphomicrobiales</taxon>
        <taxon>Aurantimonadaceae</taxon>
        <taxon>Antarcticirhabdus</taxon>
    </lineage>
</organism>
<dbReference type="Proteomes" id="UP001163223">
    <property type="component" value="Chromosome"/>
</dbReference>
<accession>A0ACD4NKU3</accession>
<dbReference type="EMBL" id="CP113520">
    <property type="protein sequence ID" value="WAJ27535.1"/>
    <property type="molecule type" value="Genomic_DNA"/>
</dbReference>
<evidence type="ECO:0000313" key="1">
    <source>
        <dbReference type="EMBL" id="WAJ27535.1"/>
    </source>
</evidence>
<gene>
    <name evidence="1" type="ORF">OXU80_22240</name>
</gene>
<proteinExistence type="predicted"/>
<protein>
    <submittedName>
        <fullName evidence="1">DUF2335 domain-containing protein</fullName>
    </submittedName>
</protein>
<sequence length="141" mass="15586">MRDSKRNRNQPSRTTPAPAAPPSGIVLTKTEELWHGPLPHPETLEQFRAVVPDAPERIIAQWEEESRHRREYEMVALKGALRRDSRGQTFAIAFALGALALAGLAVFYNQPWVAAVVGTGTIGSVVGAFLYQRQAQKPKSK</sequence>
<reference evidence="1" key="1">
    <citation type="submission" date="2022-11" db="EMBL/GenBank/DDBJ databases">
        <title>beta-Carotene-producing bacterium, Jeongeuplla avenae sp. nov., alleviates the salt stress of Arabidopsis seedlings.</title>
        <authorList>
            <person name="Jiang L."/>
            <person name="Lee J."/>
        </authorList>
    </citation>
    <scope>NUCLEOTIDE SEQUENCE</scope>
    <source>
        <strain evidence="1">DY_R2A_6</strain>
    </source>
</reference>
<evidence type="ECO:0000313" key="2">
    <source>
        <dbReference type="Proteomes" id="UP001163223"/>
    </source>
</evidence>
<keyword evidence="2" id="KW-1185">Reference proteome</keyword>